<evidence type="ECO:0000313" key="5">
    <source>
        <dbReference type="EMBL" id="KAF5188083.1"/>
    </source>
</evidence>
<dbReference type="InterPro" id="IPR046350">
    <property type="entry name" value="Cystatin_sf"/>
</dbReference>
<feature type="domain" description="Cystatin" evidence="4">
    <location>
        <begin position="39"/>
        <end position="114"/>
    </location>
</feature>
<keyword evidence="1" id="KW-0646">Protease inhibitor</keyword>
<dbReference type="EMBL" id="JABWDY010027219">
    <property type="protein sequence ID" value="KAF5188083.1"/>
    <property type="molecule type" value="Genomic_DNA"/>
</dbReference>
<comment type="caution">
    <text evidence="5">The sequence shown here is derived from an EMBL/GenBank/DDBJ whole genome shotgun (WGS) entry which is preliminary data.</text>
</comment>
<evidence type="ECO:0000256" key="2">
    <source>
        <dbReference type="ARBA" id="ARBA00022704"/>
    </source>
</evidence>
<dbReference type="OrthoDB" id="2016588at2759"/>
<organism evidence="5 6">
    <name type="scientific">Thalictrum thalictroides</name>
    <name type="common">Rue-anemone</name>
    <name type="synonym">Anemone thalictroides</name>
    <dbReference type="NCBI Taxonomy" id="46969"/>
    <lineage>
        <taxon>Eukaryota</taxon>
        <taxon>Viridiplantae</taxon>
        <taxon>Streptophyta</taxon>
        <taxon>Embryophyta</taxon>
        <taxon>Tracheophyta</taxon>
        <taxon>Spermatophyta</taxon>
        <taxon>Magnoliopsida</taxon>
        <taxon>Ranunculales</taxon>
        <taxon>Ranunculaceae</taxon>
        <taxon>Thalictroideae</taxon>
        <taxon>Thalictrum</taxon>
    </lineage>
</organism>
<name>A0A7J6VT65_THATH</name>
<reference evidence="5 6" key="1">
    <citation type="submission" date="2020-06" db="EMBL/GenBank/DDBJ databases">
        <title>Transcriptomic and genomic resources for Thalictrum thalictroides and T. hernandezii: Facilitating candidate gene discovery in an emerging model plant lineage.</title>
        <authorList>
            <person name="Arias T."/>
            <person name="Riano-Pachon D.M."/>
            <person name="Di Stilio V.S."/>
        </authorList>
    </citation>
    <scope>NUCLEOTIDE SEQUENCE [LARGE SCALE GENOMIC DNA]</scope>
    <source>
        <strain evidence="6">cv. WT478/WT964</strain>
        <tissue evidence="5">Leaves</tissue>
    </source>
</reference>
<evidence type="ECO:0000313" key="6">
    <source>
        <dbReference type="Proteomes" id="UP000554482"/>
    </source>
</evidence>
<dbReference type="SUPFAM" id="SSF54403">
    <property type="entry name" value="Cystatin/monellin"/>
    <property type="match status" value="1"/>
</dbReference>
<keyword evidence="2" id="KW-0789">Thiol protease inhibitor</keyword>
<dbReference type="Gene3D" id="3.10.450.10">
    <property type="match status" value="1"/>
</dbReference>
<dbReference type="PANTHER" id="PTHR47364:SF2">
    <property type="entry name" value="CYSTEINE PROTEINASE INHIBITOR 5"/>
    <property type="match status" value="1"/>
</dbReference>
<evidence type="ECO:0000256" key="3">
    <source>
        <dbReference type="SAM" id="SignalP"/>
    </source>
</evidence>
<dbReference type="AlphaFoldDB" id="A0A7J6VT65"/>
<dbReference type="InterPro" id="IPR000010">
    <property type="entry name" value="Cystatin_dom"/>
</dbReference>
<protein>
    <submittedName>
        <fullName evidence="5">Cystatin/monellin superfamily protein</fullName>
    </submittedName>
</protein>
<feature type="signal peptide" evidence="3">
    <location>
        <begin position="1"/>
        <end position="24"/>
    </location>
</feature>
<dbReference type="PANTHER" id="PTHR47364">
    <property type="entry name" value="CYSTEINE PROTEINASE INHIBITOR 5"/>
    <property type="match status" value="1"/>
</dbReference>
<keyword evidence="6" id="KW-1185">Reference proteome</keyword>
<gene>
    <name evidence="5" type="ORF">FRX31_022331</name>
</gene>
<keyword evidence="3" id="KW-0732">Signal</keyword>
<accession>A0A7J6VT65</accession>
<dbReference type="GO" id="GO:0004869">
    <property type="term" value="F:cysteine-type endopeptidase inhibitor activity"/>
    <property type="evidence" value="ECO:0007669"/>
    <property type="project" value="UniProtKB-KW"/>
</dbReference>
<dbReference type="Pfam" id="PF16845">
    <property type="entry name" value="SQAPI"/>
    <property type="match status" value="1"/>
</dbReference>
<dbReference type="Proteomes" id="UP000554482">
    <property type="component" value="Unassembled WGS sequence"/>
</dbReference>
<sequence length="121" mass="13604">MQTQPCLAFLLLTMFPLIFTFAIASFPSSYSLNGGFLPINDVTNPHIREIGEFAVNEHNKQVNSDLVFDFVIKGEVKDESIFKLFISARDNGMVKTYLAVVYERAPCKYDLESFLAEPTGV</sequence>
<evidence type="ECO:0000259" key="4">
    <source>
        <dbReference type="Pfam" id="PF16845"/>
    </source>
</evidence>
<feature type="chain" id="PRO_5029717430" evidence="3">
    <location>
        <begin position="25"/>
        <end position="121"/>
    </location>
</feature>
<evidence type="ECO:0000256" key="1">
    <source>
        <dbReference type="ARBA" id="ARBA00022690"/>
    </source>
</evidence>
<proteinExistence type="predicted"/>